<protein>
    <recommendedName>
        <fullName evidence="3">DUF2415 domain-containing protein</fullName>
    </recommendedName>
</protein>
<feature type="repeat" description="WD" evidence="1">
    <location>
        <begin position="271"/>
        <end position="303"/>
    </location>
</feature>
<feature type="compositionally biased region" description="Polar residues" evidence="2">
    <location>
        <begin position="536"/>
        <end position="549"/>
    </location>
</feature>
<feature type="compositionally biased region" description="Low complexity" evidence="2">
    <location>
        <begin position="410"/>
        <end position="420"/>
    </location>
</feature>
<gene>
    <name evidence="4" type="ORF">QCA50_014299</name>
</gene>
<dbReference type="PANTHER" id="PTHR43991">
    <property type="entry name" value="WD REPEAT PROTEIN (AFU_ORTHOLOGUE AFUA_8G05640)-RELATED"/>
    <property type="match status" value="1"/>
</dbReference>
<dbReference type="AlphaFoldDB" id="A0AAW0FSH4"/>
<feature type="region of interest" description="Disordered" evidence="2">
    <location>
        <begin position="103"/>
        <end position="122"/>
    </location>
</feature>
<name>A0AAW0FSH4_9APHY</name>
<dbReference type="EMBL" id="JASBNA010000035">
    <property type="protein sequence ID" value="KAK7682499.1"/>
    <property type="molecule type" value="Genomic_DNA"/>
</dbReference>
<keyword evidence="5" id="KW-1185">Reference proteome</keyword>
<dbReference type="InterPro" id="IPR036322">
    <property type="entry name" value="WD40_repeat_dom_sf"/>
</dbReference>
<dbReference type="PROSITE" id="PS50082">
    <property type="entry name" value="WD_REPEATS_2"/>
    <property type="match status" value="1"/>
</dbReference>
<feature type="domain" description="DUF2415" evidence="3">
    <location>
        <begin position="344"/>
        <end position="382"/>
    </location>
</feature>
<accession>A0AAW0FSH4</accession>
<proteinExistence type="predicted"/>
<comment type="caution">
    <text evidence="4">The sequence shown here is derived from an EMBL/GenBank/DDBJ whole genome shotgun (WGS) entry which is preliminary data.</text>
</comment>
<dbReference type="Gene3D" id="2.130.10.10">
    <property type="entry name" value="YVTN repeat-like/Quinoprotein amine dehydrogenase"/>
    <property type="match status" value="1"/>
</dbReference>
<evidence type="ECO:0000256" key="1">
    <source>
        <dbReference type="PROSITE-ProRule" id="PRU00221"/>
    </source>
</evidence>
<dbReference type="InterPro" id="IPR015943">
    <property type="entry name" value="WD40/YVTN_repeat-like_dom_sf"/>
</dbReference>
<dbReference type="SUPFAM" id="SSF50978">
    <property type="entry name" value="WD40 repeat-like"/>
    <property type="match status" value="1"/>
</dbReference>
<dbReference type="InterPro" id="IPR001680">
    <property type="entry name" value="WD40_rpt"/>
</dbReference>
<feature type="compositionally biased region" description="Basic and acidic residues" evidence="2">
    <location>
        <begin position="509"/>
        <end position="524"/>
    </location>
</feature>
<dbReference type="Pfam" id="PF10313">
    <property type="entry name" value="DUF2415"/>
    <property type="match status" value="1"/>
</dbReference>
<feature type="region of interest" description="Disordered" evidence="2">
    <location>
        <begin position="443"/>
        <end position="478"/>
    </location>
</feature>
<sequence>MARGRPSVLLNSVDPTTLSKAQVTIGHIQLRDVLVCPHERGVVYYPHSHSIVEHDLTTPSSQAKPISDLTFLPNSLSSLVLPSGDTLLAAGGQEAELHLSLFSPPSTSYSSQDERQSSRHLGRRRWKMETTLPHASINNSVHLTNLNLCGSNESSVEPRLMVSNNDRTVKFFDISLYGKNHYHMNGMPTRLPSAGELHLDVPVNHSSISPDGRTLLSVGDSPDVYLHRISGGARLSFTLVNKFSLSPYINAPMASSYNHPYSSSAVPASFSTAFSANGSKFAVASQEGVVVVWDVRSTKPLKVIQTDKSRSSEGLSSGNGSASGWVFESWDWTRNNGSAPGWGVRSIKFSPGGSGQEIMTFTEHTSMMHVVDARTFETEEIVRIPNFESPASSRPSTARPRSSSPPPRYSPSSYSSSEALLPPPPRILLFSGAFEDTFRVPVDADNSRNTSRPRRNRRRDEGSSTGDDDVDGIVVIPPLGDREVENDVRRLLGRPVRRIPLLSGSTSGSHDDSERDYEGDHRGDDDMDVDELETDCLSSHNPSRSTSPIPGNRDHSVSPSPIPSSFPAPATSAVRMSQVFEQVRSPRPATLLRRESSGPYVSRRPSSYIRRIRPTQDECTPKEVDQDLAGICFDPSGRFVYVASTKGIAEWTVRGAEKSWWIDSAWA</sequence>
<evidence type="ECO:0000256" key="2">
    <source>
        <dbReference type="SAM" id="MobiDB-lite"/>
    </source>
</evidence>
<evidence type="ECO:0000313" key="4">
    <source>
        <dbReference type="EMBL" id="KAK7682499.1"/>
    </source>
</evidence>
<feature type="compositionally biased region" description="Low complexity" evidence="2">
    <location>
        <begin position="388"/>
        <end position="402"/>
    </location>
</feature>
<dbReference type="PANTHER" id="PTHR43991:SF9">
    <property type="entry name" value="DUF2415 DOMAIN-CONTAINING PROTEIN"/>
    <property type="match status" value="1"/>
</dbReference>
<feature type="region of interest" description="Disordered" evidence="2">
    <location>
        <begin position="384"/>
        <end position="421"/>
    </location>
</feature>
<dbReference type="InterPro" id="IPR019417">
    <property type="entry name" value="DUF2415"/>
</dbReference>
<feature type="compositionally biased region" description="Acidic residues" evidence="2">
    <location>
        <begin position="525"/>
        <end position="534"/>
    </location>
</feature>
<evidence type="ECO:0000313" key="5">
    <source>
        <dbReference type="Proteomes" id="UP001385951"/>
    </source>
</evidence>
<reference evidence="4 5" key="1">
    <citation type="submission" date="2022-09" db="EMBL/GenBank/DDBJ databases">
        <authorList>
            <person name="Palmer J.M."/>
        </authorList>
    </citation>
    <scope>NUCLEOTIDE SEQUENCE [LARGE SCALE GENOMIC DNA]</scope>
    <source>
        <strain evidence="4 5">DSM 7382</strain>
    </source>
</reference>
<keyword evidence="1" id="KW-0853">WD repeat</keyword>
<evidence type="ECO:0000259" key="3">
    <source>
        <dbReference type="Pfam" id="PF10313"/>
    </source>
</evidence>
<organism evidence="4 5">
    <name type="scientific">Cerrena zonata</name>
    <dbReference type="NCBI Taxonomy" id="2478898"/>
    <lineage>
        <taxon>Eukaryota</taxon>
        <taxon>Fungi</taxon>
        <taxon>Dikarya</taxon>
        <taxon>Basidiomycota</taxon>
        <taxon>Agaricomycotina</taxon>
        <taxon>Agaricomycetes</taxon>
        <taxon>Polyporales</taxon>
        <taxon>Cerrenaceae</taxon>
        <taxon>Cerrena</taxon>
    </lineage>
</organism>
<dbReference type="Proteomes" id="UP001385951">
    <property type="component" value="Unassembled WGS sequence"/>
</dbReference>
<feature type="region of interest" description="Disordered" evidence="2">
    <location>
        <begin position="500"/>
        <end position="570"/>
    </location>
</feature>